<gene>
    <name evidence="1" type="ORF">QFW80_14840</name>
</gene>
<organism evidence="1 2">
    <name type="scientific">Luteimonas rhizosphaericola</name>
    <dbReference type="NCBI Taxonomy" id="3042024"/>
    <lineage>
        <taxon>Bacteria</taxon>
        <taxon>Pseudomonadati</taxon>
        <taxon>Pseudomonadota</taxon>
        <taxon>Gammaproteobacteria</taxon>
        <taxon>Lysobacterales</taxon>
        <taxon>Lysobacteraceae</taxon>
        <taxon>Luteimonas</taxon>
    </lineage>
</organism>
<evidence type="ECO:0000313" key="2">
    <source>
        <dbReference type="Proteomes" id="UP001156831"/>
    </source>
</evidence>
<reference evidence="1 2" key="1">
    <citation type="submission" date="2023-04" db="EMBL/GenBank/DDBJ databases">
        <title>Luteimonas sp. M1R5S18.</title>
        <authorList>
            <person name="Sun J.-Q."/>
        </authorList>
    </citation>
    <scope>NUCLEOTIDE SEQUENCE [LARGE SCALE GENOMIC DNA]</scope>
    <source>
        <strain evidence="1 2">M1R5S18</strain>
    </source>
</reference>
<evidence type="ECO:0000313" key="1">
    <source>
        <dbReference type="EMBL" id="MDH5831796.1"/>
    </source>
</evidence>
<accession>A0ABT6JNY0</accession>
<name>A0ABT6JNY0_9GAMM</name>
<evidence type="ECO:0008006" key="3">
    <source>
        <dbReference type="Google" id="ProtNLM"/>
    </source>
</evidence>
<comment type="caution">
    <text evidence="1">The sequence shown here is derived from an EMBL/GenBank/DDBJ whole genome shotgun (WGS) entry which is preliminary data.</text>
</comment>
<protein>
    <recommendedName>
        <fullName evidence="3">Esterase</fullName>
    </recommendedName>
</protein>
<dbReference type="EMBL" id="JARXRN010000028">
    <property type="protein sequence ID" value="MDH5831796.1"/>
    <property type="molecule type" value="Genomic_DNA"/>
</dbReference>
<dbReference type="InterPro" id="IPR029058">
    <property type="entry name" value="AB_hydrolase_fold"/>
</dbReference>
<proteinExistence type="predicted"/>
<dbReference type="SUPFAM" id="SSF53474">
    <property type="entry name" value="alpha/beta-Hydrolases"/>
    <property type="match status" value="1"/>
</dbReference>
<keyword evidence="2" id="KW-1185">Reference proteome</keyword>
<dbReference type="RefSeq" id="WP_280602752.1">
    <property type="nucleotide sequence ID" value="NZ_JARXRN010000028.1"/>
</dbReference>
<dbReference type="Gene3D" id="3.40.50.1820">
    <property type="entry name" value="alpha/beta hydrolase"/>
    <property type="match status" value="1"/>
</dbReference>
<dbReference type="Proteomes" id="UP001156831">
    <property type="component" value="Unassembled WGS sequence"/>
</dbReference>
<sequence length="238" mass="25943">MFSSLEVFGRGERGEGLRVLLLPAGEQSAPCLGDPVECALRVLSGRLQPWRFGYLRGEVAPGWYADLPADASSPERSVLDAASCWSAQDRAPLFLMGFSKSGFAALSILSRHWRTGLFAGAAAWDAPLMLSSLSRKSMVRSFRTEAAFARHRLVDRVGELATAVRTAGVRLALDGFVTWGVQMRAFDRLLRAEGVPRSYAERRAVAHAWDHEWMDRCASALAAPVGPGHASGQSEQVR</sequence>